<proteinExistence type="predicted"/>
<dbReference type="EMBL" id="JAGEPF010000004">
    <property type="protein sequence ID" value="MBO2457213.1"/>
    <property type="molecule type" value="Genomic_DNA"/>
</dbReference>
<name>A0ABS3RKF7_9ACTN</name>
<dbReference type="SUPFAM" id="SSF49344">
    <property type="entry name" value="CBD9-like"/>
    <property type="match status" value="1"/>
</dbReference>
<dbReference type="InterPro" id="IPR006311">
    <property type="entry name" value="TAT_signal"/>
</dbReference>
<evidence type="ECO:0000313" key="3">
    <source>
        <dbReference type="Proteomes" id="UP000680206"/>
    </source>
</evidence>
<evidence type="ECO:0000313" key="2">
    <source>
        <dbReference type="EMBL" id="MBO2457213.1"/>
    </source>
</evidence>
<gene>
    <name evidence="2" type="ORF">J4709_06470</name>
</gene>
<dbReference type="Gene3D" id="3.20.20.80">
    <property type="entry name" value="Glycosidases"/>
    <property type="match status" value="1"/>
</dbReference>
<sequence>MTGSNGTPGAQDRPGVDRRDVLRAAGTGAAALSLSLALPGVIAGPARADGGPQAGAPAPGWDTMSDTWAATDGLGRSLPLHEDVGGPRKDRFVGVFYFLWLGQHSTSGPHDISRILTADPGAIHDGDDPAWGPMGHFHHWAEPYFGYYLSDDAWVIRRHATMLADAGVDTVVFDVTNGFTYRSNYRILLDTFAAVRADGGTTPQVAFLAPFGTPRQVVSDLYADLYKPGVHADLWFRWDGKPLILADPDLLGDGVDEIRSFFTFRSAQPSYFTGPAKPNQWGWLEVSPQHVFRDASGAAEQMTVGVTQNAVDGRLGAMSEPRALGRSARGGEPAADRSRTPEGLNVQEQWGRALATDPEFVFVTGWNEWVAQRMTSFNGVDAPVVFVDQFDWEHSRDIEPLRGGPEGGFPEGDAYQDAYYYQLVANIRRFKGVRPLPRPTAQRTIPVNGRFEDWQDVGPEYRDHIGDTAHRDHPGWGGAGPYVETSGRNDIIAAKVARDREHLYFYARTREPLTPADGRNWMLLFLDIGGADEHGDGEHGGWEGFRFVVNRRVRDGHRTSLEASRGGWSWRHVADVSYAARGNELELAVPRRLVGADPRRPLRLDFKWIDNMQRDGAILDVLTSGDAAPSGRFRYRFAE</sequence>
<organism evidence="2 3">
    <name type="scientific">Actinomadura violacea</name>
    <dbReference type="NCBI Taxonomy" id="2819934"/>
    <lineage>
        <taxon>Bacteria</taxon>
        <taxon>Bacillati</taxon>
        <taxon>Actinomycetota</taxon>
        <taxon>Actinomycetes</taxon>
        <taxon>Streptosporangiales</taxon>
        <taxon>Thermomonosporaceae</taxon>
        <taxon>Actinomadura</taxon>
    </lineage>
</organism>
<keyword evidence="3" id="KW-1185">Reference proteome</keyword>
<protein>
    <submittedName>
        <fullName evidence="2">Uncharacterized protein</fullName>
    </submittedName>
</protein>
<dbReference type="Proteomes" id="UP000680206">
    <property type="component" value="Unassembled WGS sequence"/>
</dbReference>
<dbReference type="PROSITE" id="PS51318">
    <property type="entry name" value="TAT"/>
    <property type="match status" value="1"/>
</dbReference>
<feature type="region of interest" description="Disordered" evidence="1">
    <location>
        <begin position="319"/>
        <end position="344"/>
    </location>
</feature>
<dbReference type="RefSeq" id="WP_208238016.1">
    <property type="nucleotide sequence ID" value="NZ_JAGEPF010000004.1"/>
</dbReference>
<accession>A0ABS3RKF7</accession>
<comment type="caution">
    <text evidence="2">The sequence shown here is derived from an EMBL/GenBank/DDBJ whole genome shotgun (WGS) entry which is preliminary data.</text>
</comment>
<reference evidence="2 3" key="1">
    <citation type="submission" date="2021-03" db="EMBL/GenBank/DDBJ databases">
        <title>Actinomadura violae sp. nov., isolated from lichen in Thailand.</title>
        <authorList>
            <person name="Kanchanasin P."/>
            <person name="Saeng-In P."/>
            <person name="Phongsopitanun W."/>
            <person name="Yuki M."/>
            <person name="Kudo T."/>
            <person name="Ohkuma M."/>
            <person name="Tanasupawat S."/>
        </authorList>
    </citation>
    <scope>NUCLEOTIDE SEQUENCE [LARGE SCALE GENOMIC DNA]</scope>
    <source>
        <strain evidence="2 3">LCR2-06</strain>
    </source>
</reference>
<evidence type="ECO:0000256" key="1">
    <source>
        <dbReference type="SAM" id="MobiDB-lite"/>
    </source>
</evidence>